<name>A0A3B0W6N1_9ZZZZ</name>
<evidence type="ECO:0000313" key="4">
    <source>
        <dbReference type="EMBL" id="VAW40286.1"/>
    </source>
</evidence>
<feature type="coiled-coil region" evidence="1">
    <location>
        <begin position="11"/>
        <end position="163"/>
    </location>
</feature>
<sequence length="242" mass="27975">MNEEISKLINLQEIDSEIAGFDQEIKAKRQEIAAREQGLADKEDEAEKCRKKSAELEQEQRDIKAECEDARAHIKDRQNKMMHIQTSREHQALLKEIEDSKRLIKESEDQAILYMEQIEQLQNKADELENLCAGEKKLLTEEINKVERAVKRIANRKKKVESERGKIAPDLLPGTLHRYDMLLKKRNGSAVVETINGICQGCFMSIPPQQFNEVRKGDKLNFCPTCQRVLYFKEEETEACDA</sequence>
<dbReference type="EMBL" id="UOEY01000099">
    <property type="protein sequence ID" value="VAW40286.1"/>
    <property type="molecule type" value="Genomic_DNA"/>
</dbReference>
<dbReference type="InterPro" id="IPR056003">
    <property type="entry name" value="CT398_CC_hairpin"/>
</dbReference>
<protein>
    <submittedName>
        <fullName evidence="4">Uncharacterized protein</fullName>
    </submittedName>
</protein>
<feature type="domain" description="C4-type zinc ribbon" evidence="2">
    <location>
        <begin position="199"/>
        <end position="230"/>
    </location>
</feature>
<feature type="domain" description="CT398-like coiled coil hairpin" evidence="3">
    <location>
        <begin position="11"/>
        <end position="185"/>
    </location>
</feature>
<keyword evidence="1" id="KW-0175">Coiled coil</keyword>
<accession>A0A3B0W6N1</accession>
<gene>
    <name evidence="4" type="ORF">MNBD_DELTA04-1802</name>
</gene>
<dbReference type="InterPro" id="IPR003743">
    <property type="entry name" value="Zf-RING_7"/>
</dbReference>
<organism evidence="4">
    <name type="scientific">hydrothermal vent metagenome</name>
    <dbReference type="NCBI Taxonomy" id="652676"/>
    <lineage>
        <taxon>unclassified sequences</taxon>
        <taxon>metagenomes</taxon>
        <taxon>ecological metagenomes</taxon>
    </lineage>
</organism>
<dbReference type="Pfam" id="PF02591">
    <property type="entry name" value="Zn_ribbon_9"/>
    <property type="match status" value="1"/>
</dbReference>
<evidence type="ECO:0000259" key="3">
    <source>
        <dbReference type="Pfam" id="PF24481"/>
    </source>
</evidence>
<dbReference type="AlphaFoldDB" id="A0A3B0W6N1"/>
<evidence type="ECO:0000259" key="2">
    <source>
        <dbReference type="Pfam" id="PF02591"/>
    </source>
</evidence>
<dbReference type="Gene3D" id="1.10.287.1490">
    <property type="match status" value="1"/>
</dbReference>
<reference evidence="4" key="1">
    <citation type="submission" date="2018-06" db="EMBL/GenBank/DDBJ databases">
        <authorList>
            <person name="Zhirakovskaya E."/>
        </authorList>
    </citation>
    <scope>NUCLEOTIDE SEQUENCE</scope>
</reference>
<dbReference type="Pfam" id="PF24481">
    <property type="entry name" value="CT398_CC"/>
    <property type="match status" value="1"/>
</dbReference>
<proteinExistence type="predicted"/>
<evidence type="ECO:0000256" key="1">
    <source>
        <dbReference type="SAM" id="Coils"/>
    </source>
</evidence>